<sequence>MSRFLSRISRTPSSTSIASQESTASTLPPKTSKPLTYPAKPFTQPSKPPLDAETESKIAALRTYLKEYVDRKPPQDEYKPWEQKWMQEQTLYHRYLRAAKGDLENAKKRIQGTLEWRREYQPELIPPSEVSPEAETGKHIISGFDNDGRPILYLRPGRENTTPSPRQIRYLVWSLERAIDMMPPGQETMAIVVDYASATSASNPSLSTARLAANILQNHYVERLGRAFVCNVPWFINAFFTALGPFLDPLTKEKIRFNASLKDFIPVEQLDAEWPGGKYNYEFDFKVYWDTIVDFCGIAQDGTRDHESYAKSKPKQAGESQPAKLEGSSAVEKEAEVVGAAEPTSNGVLRSDPTSAAGSSSSSSNSAGSSPSSSSPASTSIMAETSSPQGSDQLVAKGPYKALTTAEEYEKLVEEHDTFLFDCDGVLWSGNDLLPGVVSVLEKLRKRGKTIIFVTNNASKSRAAYLKKFQAMGIKADIDEIFSSAYASAVYLSKVLQFPKDRKVYVVGMEGIEEELDAEGILHCGGTSEEDKVLLPTLDFSSLQSEEAIDSKVGAVLCGFDMHLTYVKLAKAFKHLTREGCEGEVVEGGSGGGCHFILTNDDSTFPAKGGPWPGSGSLSAPLVFSTKRKPTIVGKPHKHMMDCIVAKKQFERSRAIMVGDRLDTDIDFARKGGVKSLMVLTGISKKEEIDREGASIVPDFLIQKLGDLDVLA</sequence>
<name>A0ACD0NNV4_9BASI</name>
<organism evidence="1 2">
    <name type="scientific">Violaceomyces palustris</name>
    <dbReference type="NCBI Taxonomy" id="1673888"/>
    <lineage>
        <taxon>Eukaryota</taxon>
        <taxon>Fungi</taxon>
        <taxon>Dikarya</taxon>
        <taxon>Basidiomycota</taxon>
        <taxon>Ustilaginomycotina</taxon>
        <taxon>Ustilaginomycetes</taxon>
        <taxon>Violaceomycetales</taxon>
        <taxon>Violaceomycetaceae</taxon>
        <taxon>Violaceomyces</taxon>
    </lineage>
</organism>
<reference evidence="1 2" key="1">
    <citation type="journal article" date="2018" name="Mol. Biol. Evol.">
        <title>Broad Genomic Sampling Reveals a Smut Pathogenic Ancestry of the Fungal Clade Ustilaginomycotina.</title>
        <authorList>
            <person name="Kijpornyongpan T."/>
            <person name="Mondo S.J."/>
            <person name="Barry K."/>
            <person name="Sandor L."/>
            <person name="Lee J."/>
            <person name="Lipzen A."/>
            <person name="Pangilinan J."/>
            <person name="LaButti K."/>
            <person name="Hainaut M."/>
            <person name="Henrissat B."/>
            <person name="Grigoriev I.V."/>
            <person name="Spatafora J.W."/>
            <person name="Aime M.C."/>
        </authorList>
    </citation>
    <scope>NUCLEOTIDE SEQUENCE [LARGE SCALE GENOMIC DNA]</scope>
    <source>
        <strain evidence="1 2">SA 807</strain>
    </source>
</reference>
<protein>
    <submittedName>
        <fullName evidence="1">2-phosphoglycolate phosphatase</fullName>
    </submittedName>
</protein>
<dbReference type="Proteomes" id="UP000245626">
    <property type="component" value="Unassembled WGS sequence"/>
</dbReference>
<dbReference type="EMBL" id="KZ820429">
    <property type="protein sequence ID" value="PWN47450.1"/>
    <property type="molecule type" value="Genomic_DNA"/>
</dbReference>
<accession>A0ACD0NNV4</accession>
<gene>
    <name evidence="1" type="ORF">IE53DRAFT_321202</name>
</gene>
<evidence type="ECO:0000313" key="1">
    <source>
        <dbReference type="EMBL" id="PWN47450.1"/>
    </source>
</evidence>
<proteinExistence type="predicted"/>
<keyword evidence="2" id="KW-1185">Reference proteome</keyword>
<evidence type="ECO:0000313" key="2">
    <source>
        <dbReference type="Proteomes" id="UP000245626"/>
    </source>
</evidence>